<feature type="region of interest" description="Disordered" evidence="3">
    <location>
        <begin position="1"/>
        <end position="38"/>
    </location>
</feature>
<evidence type="ECO:0008006" key="6">
    <source>
        <dbReference type="Google" id="ProtNLM"/>
    </source>
</evidence>
<proteinExistence type="predicted"/>
<gene>
    <name evidence="4" type="ORF">HNQ88_003340</name>
</gene>
<comment type="caution">
    <text evidence="4">The sequence shown here is derived from an EMBL/GenBank/DDBJ whole genome shotgun (WGS) entry which is preliminary data.</text>
</comment>
<evidence type="ECO:0000256" key="3">
    <source>
        <dbReference type="SAM" id="MobiDB-lite"/>
    </source>
</evidence>
<dbReference type="Pfam" id="PF03770">
    <property type="entry name" value="IPK"/>
    <property type="match status" value="1"/>
</dbReference>
<dbReference type="GO" id="GO:0016301">
    <property type="term" value="F:kinase activity"/>
    <property type="evidence" value="ECO:0007669"/>
    <property type="project" value="UniProtKB-KW"/>
</dbReference>
<sequence length="382" mass="43205">MREFLSDKRKKSKDQSVSSSNTVSQRASMDLNDNRPEYAQGLQMKKFADRFASPPVTLQAKSQNAEAPIQMAGTKPNTFSEDRKYVIKLSSDREEFVYKHKSGLALDAVLPGNHEVMDHTVNREGLVDTVTVYEGNAPKVIKLKNPIPQPTKTKRLLVLDVVGHHESGAGRTRGVPFNRGKKKQRKDKIFMDVKLGHYTKSGAQFKLEGASVPLRVLKFFEHNIKDLKRKSRSRGFDIDAGNLSEFEEAKSHGGRRKLIAEAIDVILAKLKNIIAHMSQANVTFVGSSLLLVLNVKNPQDSDVRLIDPDHPVLMEGVGEEVLKEKPEDVLAENNFGSLKRPRTWDKHQDKWSRSFLSGFMNFYEWLSQESLKLKGDDPFVFY</sequence>
<dbReference type="Proteomes" id="UP001185092">
    <property type="component" value="Unassembled WGS sequence"/>
</dbReference>
<dbReference type="Gene3D" id="3.30.470.160">
    <property type="entry name" value="Inositol polyphosphate kinase"/>
    <property type="match status" value="1"/>
</dbReference>
<dbReference type="EMBL" id="JAVDQD010000004">
    <property type="protein sequence ID" value="MDR6240274.1"/>
    <property type="molecule type" value="Genomic_DNA"/>
</dbReference>
<feature type="compositionally biased region" description="Polar residues" evidence="3">
    <location>
        <begin position="15"/>
        <end position="27"/>
    </location>
</feature>
<keyword evidence="5" id="KW-1185">Reference proteome</keyword>
<evidence type="ECO:0000313" key="4">
    <source>
        <dbReference type="EMBL" id="MDR6240274.1"/>
    </source>
</evidence>
<dbReference type="InterPro" id="IPR038286">
    <property type="entry name" value="IPK_sf"/>
</dbReference>
<accession>A0AAE3XRS4</accession>
<dbReference type="SUPFAM" id="SSF56104">
    <property type="entry name" value="SAICAR synthase-like"/>
    <property type="match status" value="1"/>
</dbReference>
<dbReference type="InterPro" id="IPR005522">
    <property type="entry name" value="IPK"/>
</dbReference>
<keyword evidence="1" id="KW-0808">Transferase</keyword>
<dbReference type="AlphaFoldDB" id="A0AAE3XRS4"/>
<evidence type="ECO:0000313" key="5">
    <source>
        <dbReference type="Proteomes" id="UP001185092"/>
    </source>
</evidence>
<dbReference type="RefSeq" id="WP_309940174.1">
    <property type="nucleotide sequence ID" value="NZ_AP025305.1"/>
</dbReference>
<keyword evidence="2" id="KW-0418">Kinase</keyword>
<evidence type="ECO:0000256" key="2">
    <source>
        <dbReference type="ARBA" id="ARBA00022777"/>
    </source>
</evidence>
<organism evidence="4 5">
    <name type="scientific">Aureibacter tunicatorum</name>
    <dbReference type="NCBI Taxonomy" id="866807"/>
    <lineage>
        <taxon>Bacteria</taxon>
        <taxon>Pseudomonadati</taxon>
        <taxon>Bacteroidota</taxon>
        <taxon>Cytophagia</taxon>
        <taxon>Cytophagales</taxon>
        <taxon>Persicobacteraceae</taxon>
        <taxon>Aureibacter</taxon>
    </lineage>
</organism>
<dbReference type="GO" id="GO:0032958">
    <property type="term" value="P:inositol phosphate biosynthetic process"/>
    <property type="evidence" value="ECO:0007669"/>
    <property type="project" value="InterPro"/>
</dbReference>
<name>A0AAE3XRS4_9BACT</name>
<evidence type="ECO:0000256" key="1">
    <source>
        <dbReference type="ARBA" id="ARBA00022679"/>
    </source>
</evidence>
<protein>
    <recommendedName>
        <fullName evidence="6">Kinase</fullName>
    </recommendedName>
</protein>
<reference evidence="4" key="1">
    <citation type="submission" date="2023-07" db="EMBL/GenBank/DDBJ databases">
        <title>Genomic Encyclopedia of Type Strains, Phase IV (KMG-IV): sequencing the most valuable type-strain genomes for metagenomic binning, comparative biology and taxonomic classification.</title>
        <authorList>
            <person name="Goeker M."/>
        </authorList>
    </citation>
    <scope>NUCLEOTIDE SEQUENCE</scope>
    <source>
        <strain evidence="4">DSM 26174</strain>
    </source>
</reference>